<feature type="compositionally biased region" description="Basic and acidic residues" evidence="1">
    <location>
        <begin position="1"/>
        <end position="12"/>
    </location>
</feature>
<sequence length="55" mass="6292">MYKNRSSMDGRSLETVSTKKQQQNIERDKPPVSRIVRYPVLTLLESLAADLAWNG</sequence>
<evidence type="ECO:0000313" key="2">
    <source>
        <dbReference type="EMBL" id="VAW85605.1"/>
    </source>
</evidence>
<name>A0A3B0YX32_9ZZZZ</name>
<gene>
    <name evidence="2" type="ORF">MNBD_GAMMA16-23</name>
</gene>
<evidence type="ECO:0000256" key="1">
    <source>
        <dbReference type="SAM" id="MobiDB-lite"/>
    </source>
</evidence>
<dbReference type="AlphaFoldDB" id="A0A3B0YX32"/>
<feature type="compositionally biased region" description="Polar residues" evidence="1">
    <location>
        <begin position="13"/>
        <end position="24"/>
    </location>
</feature>
<feature type="region of interest" description="Disordered" evidence="1">
    <location>
        <begin position="1"/>
        <end position="30"/>
    </location>
</feature>
<reference evidence="2" key="1">
    <citation type="submission" date="2018-06" db="EMBL/GenBank/DDBJ databases">
        <authorList>
            <person name="Zhirakovskaya E."/>
        </authorList>
    </citation>
    <scope>NUCLEOTIDE SEQUENCE</scope>
</reference>
<organism evidence="2">
    <name type="scientific">hydrothermal vent metagenome</name>
    <dbReference type="NCBI Taxonomy" id="652676"/>
    <lineage>
        <taxon>unclassified sequences</taxon>
        <taxon>metagenomes</taxon>
        <taxon>ecological metagenomes</taxon>
    </lineage>
</organism>
<protein>
    <submittedName>
        <fullName evidence="2">Uncharacterized protein</fullName>
    </submittedName>
</protein>
<dbReference type="EMBL" id="UOFO01000076">
    <property type="protein sequence ID" value="VAW85605.1"/>
    <property type="molecule type" value="Genomic_DNA"/>
</dbReference>
<proteinExistence type="predicted"/>
<accession>A0A3B0YX32</accession>